<keyword evidence="3" id="KW-1185">Reference proteome</keyword>
<keyword evidence="1" id="KW-0472">Membrane</keyword>
<evidence type="ECO:0000313" key="2">
    <source>
        <dbReference type="EMBL" id="QIM18783.1"/>
    </source>
</evidence>
<keyword evidence="1" id="KW-0812">Transmembrane</keyword>
<feature type="transmembrane region" description="Helical" evidence="1">
    <location>
        <begin position="39"/>
        <end position="58"/>
    </location>
</feature>
<accession>A0ABX6JX10</accession>
<sequence length="200" mass="20688">MSQTTPQLSRAHRVARGGGGAGIATLLAAASHGLAGGSITLPAVLVTAFVALPVCTVFAGRVGSLWRLSLAVIASQFLYHWSFAGIAATSGSSATSSGEVAPAHAAHLATAQAFAPAAAADSVMWTFHAVAALMTVAIVHRGERAFLSLMGMIRKAYTRPRIALIAIAHRPTLLCERSHSFGFSHRLFSAVSHRGPPLTV</sequence>
<feature type="transmembrane region" description="Helical" evidence="1">
    <location>
        <begin position="65"/>
        <end position="88"/>
    </location>
</feature>
<evidence type="ECO:0000256" key="1">
    <source>
        <dbReference type="SAM" id="Phobius"/>
    </source>
</evidence>
<evidence type="ECO:0000313" key="3">
    <source>
        <dbReference type="Proteomes" id="UP000503441"/>
    </source>
</evidence>
<keyword evidence="1" id="KW-1133">Transmembrane helix</keyword>
<dbReference type="Proteomes" id="UP000503441">
    <property type="component" value="Chromosome"/>
</dbReference>
<feature type="transmembrane region" description="Helical" evidence="1">
    <location>
        <begin position="122"/>
        <end position="140"/>
    </location>
</feature>
<dbReference type="EMBL" id="CP049933">
    <property type="protein sequence ID" value="QIM18783.1"/>
    <property type="molecule type" value="Genomic_DNA"/>
</dbReference>
<gene>
    <name evidence="2" type="ORF">G7066_09560</name>
</gene>
<proteinExistence type="predicted"/>
<organism evidence="2 3">
    <name type="scientific">Leucobacter coleopterorum</name>
    <dbReference type="NCBI Taxonomy" id="2714933"/>
    <lineage>
        <taxon>Bacteria</taxon>
        <taxon>Bacillati</taxon>
        <taxon>Actinomycetota</taxon>
        <taxon>Actinomycetes</taxon>
        <taxon>Micrococcales</taxon>
        <taxon>Microbacteriaceae</taxon>
        <taxon>Leucobacter</taxon>
    </lineage>
</organism>
<dbReference type="RefSeq" id="WP_166330708.1">
    <property type="nucleotide sequence ID" value="NZ_CP049933.1"/>
</dbReference>
<name>A0ABX6JX10_9MICO</name>
<protein>
    <submittedName>
        <fullName evidence="2">Uncharacterized protein</fullName>
    </submittedName>
</protein>
<reference evidence="2 3" key="1">
    <citation type="submission" date="2020-03" db="EMBL/GenBank/DDBJ databases">
        <title>Leucobacter sp. nov., isolated from beetles.</title>
        <authorList>
            <person name="Hyun D.-W."/>
            <person name="Bae J.-W."/>
        </authorList>
    </citation>
    <scope>NUCLEOTIDE SEQUENCE [LARGE SCALE GENOMIC DNA]</scope>
    <source>
        <strain evidence="2 3">HDW9A</strain>
    </source>
</reference>